<keyword evidence="10" id="KW-1185">Reference proteome</keyword>
<organism evidence="9 10">
    <name type="scientific">Apilactobacillus micheneri</name>
    <dbReference type="NCBI Taxonomy" id="1899430"/>
    <lineage>
        <taxon>Bacteria</taxon>
        <taxon>Bacillati</taxon>
        <taxon>Bacillota</taxon>
        <taxon>Bacilli</taxon>
        <taxon>Lactobacillales</taxon>
        <taxon>Lactobacillaceae</taxon>
        <taxon>Apilactobacillus</taxon>
    </lineage>
</organism>
<keyword evidence="7" id="KW-0131">Cell cycle</keyword>
<evidence type="ECO:0000256" key="5">
    <source>
        <dbReference type="ARBA" id="ARBA00022989"/>
    </source>
</evidence>
<dbReference type="GO" id="GO:0051301">
    <property type="term" value="P:cell division"/>
    <property type="evidence" value="ECO:0007669"/>
    <property type="project" value="UniProtKB-KW"/>
</dbReference>
<evidence type="ECO:0000256" key="8">
    <source>
        <dbReference type="NCBIfam" id="TIGR02209"/>
    </source>
</evidence>
<sequence length="122" mass="13637">MSQNNLARKKYNNFYNGNTNKKKNINSTEKISLSLSKFEKVLLVTGSVILFTLMLCLVGEKISLSNHSTSLQSVENSLNKVNSDNNYLKQEIGELESGNRLQSVAKKANLSLSNKNVRNVNK</sequence>
<protein>
    <recommendedName>
        <fullName evidence="8">Cell division protein FtsL</fullName>
    </recommendedName>
</protein>
<evidence type="ECO:0000256" key="3">
    <source>
        <dbReference type="ARBA" id="ARBA00022618"/>
    </source>
</evidence>
<keyword evidence="2" id="KW-1003">Cell membrane</keyword>
<dbReference type="RefSeq" id="WP_105964770.1">
    <property type="nucleotide sequence ID" value="NZ_BAABXB010000041.1"/>
</dbReference>
<dbReference type="Proteomes" id="UP000777560">
    <property type="component" value="Unassembled WGS sequence"/>
</dbReference>
<dbReference type="EMBL" id="QUAV01000002">
    <property type="protein sequence ID" value="TPR25746.1"/>
    <property type="molecule type" value="Genomic_DNA"/>
</dbReference>
<dbReference type="NCBIfam" id="TIGR02209">
    <property type="entry name" value="ftsL_broad"/>
    <property type="match status" value="1"/>
</dbReference>
<evidence type="ECO:0000256" key="1">
    <source>
        <dbReference type="ARBA" id="ARBA00004401"/>
    </source>
</evidence>
<dbReference type="InterPro" id="IPR011922">
    <property type="entry name" value="Cell_div_FtsL"/>
</dbReference>
<evidence type="ECO:0000313" key="9">
    <source>
        <dbReference type="EMBL" id="TPR25746.1"/>
    </source>
</evidence>
<comment type="subcellular location">
    <subcellularLocation>
        <location evidence="1">Cell membrane</location>
        <topology evidence="1">Single-pass type II membrane protein</topology>
    </subcellularLocation>
</comment>
<keyword evidence="3 9" id="KW-0132">Cell division</keyword>
<keyword evidence="6" id="KW-0472">Membrane</keyword>
<evidence type="ECO:0000313" key="10">
    <source>
        <dbReference type="Proteomes" id="UP000777560"/>
    </source>
</evidence>
<evidence type="ECO:0000256" key="4">
    <source>
        <dbReference type="ARBA" id="ARBA00022692"/>
    </source>
</evidence>
<name>A0ABY2Z2E9_9LACO</name>
<comment type="caution">
    <text evidence="9">The sequence shown here is derived from an EMBL/GenBank/DDBJ whole genome shotgun (WGS) entry which is preliminary data.</text>
</comment>
<evidence type="ECO:0000256" key="2">
    <source>
        <dbReference type="ARBA" id="ARBA00022475"/>
    </source>
</evidence>
<gene>
    <name evidence="9" type="primary">ftsL</name>
    <name evidence="9" type="ORF">DY114_03830</name>
</gene>
<proteinExistence type="predicted"/>
<keyword evidence="5" id="KW-1133">Transmembrane helix</keyword>
<reference evidence="9 10" key="1">
    <citation type="submission" date="2018-08" db="EMBL/GenBank/DDBJ databases">
        <title>Comparative genomics of wild bee and flower associated Lactobacillus reveals potential adaptation to the bee host.</title>
        <authorList>
            <person name="Vuong H.Q."/>
            <person name="Mcfrederick Q.S."/>
        </authorList>
    </citation>
    <scope>NUCLEOTIDE SEQUENCE [LARGE SCALE GENOMIC DNA]</scope>
    <source>
        <strain evidence="9 10">HV_13</strain>
    </source>
</reference>
<evidence type="ECO:0000256" key="7">
    <source>
        <dbReference type="ARBA" id="ARBA00023306"/>
    </source>
</evidence>
<keyword evidence="4" id="KW-0812">Transmembrane</keyword>
<evidence type="ECO:0000256" key="6">
    <source>
        <dbReference type="ARBA" id="ARBA00023136"/>
    </source>
</evidence>
<accession>A0ABY2Z2E9</accession>